<dbReference type="OrthoDB" id="9801383at2"/>
<accession>A0A1T4SLN0</accession>
<sequence length="640" mass="71647">MDVKHWDADEEKRCSPENIAAFSDLLKNRLQTEKAINTAIGTDTLDNQSNETLEAEASMFSFEAVSAGVDGTHHVAKGYRADILISWGDPVMGDAPEFDANHQTPEAQEKQFGYNNDSIGFLPLPRGSKNPDHGLLVVNHEYTSRKLMFPDHKPKKEKKADYGLRLCQVEMAAHGLSILEIEKNRNGRWQTVRFSPYNRRITPLRSVLDISGPAAGDARMQTKYDPDGFHVIGTLNNCAGSITPWGTFLTAEENFNGYFLGHKKDHPDRLKLKRYGIPGKWFDWGKHDSRFNIDMEPNEPNRFGWIVEVDPYNPNARPVKRTALGRFKHEGAGIVLNADGRVVVYSADDQQGEYLYKFVSYKAYDDHDRRANFSLLDEGTLYVAKLDHIGNLDWLPLVYGHAGLNEENGFNSQADVLIDTRLAADLVGATPLDRPEDVVPNPENNHVYLMLPGVEARANEGRILELIPPQGDHTALQYRWDLLLQTNVKATTHKHRRKTDPKPDKQGLKKDWFVAPDNCAVDGQGRLWVTTDQGEYWGRSGSADGIWAVETQGRKKGAARMFFRVPVGAEMAGPAFTPDDKTMFIAVQHPGSDGAKDYPPFARESTFSDPVTRWPDFNSKQPPRPSVVVVVKKDGGVVGS</sequence>
<dbReference type="Proteomes" id="UP000191418">
    <property type="component" value="Unassembled WGS sequence"/>
</dbReference>
<dbReference type="PANTHER" id="PTHR35399:SF2">
    <property type="entry name" value="DUF839 DOMAIN-CONTAINING PROTEIN"/>
    <property type="match status" value="1"/>
</dbReference>
<proteinExistence type="predicted"/>
<keyword evidence="3" id="KW-1185">Reference proteome</keyword>
<evidence type="ECO:0000256" key="1">
    <source>
        <dbReference type="SAM" id="MobiDB-lite"/>
    </source>
</evidence>
<reference evidence="2 3" key="1">
    <citation type="submission" date="2017-01" db="EMBL/GenBank/DDBJ databases">
        <title>Genome Sequencing of a Marine Spirillum, Oceanospirillum multiglobuliferum ATCC 33336, from Japan.</title>
        <authorList>
            <person name="Carney J.G."/>
            <person name="Trachtenberg A.M."/>
            <person name="Rheaume B.A."/>
            <person name="Linnane J.D."/>
            <person name="Pitts N.L."/>
            <person name="Mykles D.L."/>
            <person name="Maclea K.S."/>
        </authorList>
    </citation>
    <scope>NUCLEOTIDE SEQUENCE [LARGE SCALE GENOMIC DNA]</scope>
    <source>
        <strain evidence="2 3">ATCC 33336</strain>
    </source>
</reference>
<dbReference type="STRING" id="64969.SAMN02745127_03167"/>
<gene>
    <name evidence="2" type="ORF">BTE48_15655</name>
</gene>
<dbReference type="AlphaFoldDB" id="A0A1T4SLN0"/>
<dbReference type="EMBL" id="MTSM01000036">
    <property type="protein sequence ID" value="OPX54159.1"/>
    <property type="molecule type" value="Genomic_DNA"/>
</dbReference>
<organism evidence="2 3">
    <name type="scientific">Oceanospirillum multiglobuliferum</name>
    <dbReference type="NCBI Taxonomy" id="64969"/>
    <lineage>
        <taxon>Bacteria</taxon>
        <taxon>Pseudomonadati</taxon>
        <taxon>Pseudomonadota</taxon>
        <taxon>Gammaproteobacteria</taxon>
        <taxon>Oceanospirillales</taxon>
        <taxon>Oceanospirillaceae</taxon>
        <taxon>Oceanospirillum</taxon>
    </lineage>
</organism>
<name>A0A1T4SLN0_9GAMM</name>
<dbReference type="RefSeq" id="WP_078746661.1">
    <property type="nucleotide sequence ID" value="NZ_FUXG01000037.1"/>
</dbReference>
<dbReference type="SUPFAM" id="SSF63829">
    <property type="entry name" value="Calcium-dependent phosphotriesterase"/>
    <property type="match status" value="1"/>
</dbReference>
<evidence type="ECO:0000313" key="2">
    <source>
        <dbReference type="EMBL" id="OPX54159.1"/>
    </source>
</evidence>
<dbReference type="InterPro" id="IPR008557">
    <property type="entry name" value="PhoX"/>
</dbReference>
<evidence type="ECO:0000313" key="3">
    <source>
        <dbReference type="Proteomes" id="UP000191418"/>
    </source>
</evidence>
<dbReference type="PANTHER" id="PTHR35399">
    <property type="entry name" value="SLR8030 PROTEIN"/>
    <property type="match status" value="1"/>
</dbReference>
<evidence type="ECO:0008006" key="4">
    <source>
        <dbReference type="Google" id="ProtNLM"/>
    </source>
</evidence>
<feature type="region of interest" description="Disordered" evidence="1">
    <location>
        <begin position="595"/>
        <end position="625"/>
    </location>
</feature>
<comment type="caution">
    <text evidence="2">The sequence shown here is derived from an EMBL/GenBank/DDBJ whole genome shotgun (WGS) entry which is preliminary data.</text>
</comment>
<protein>
    <recommendedName>
        <fullName evidence="4">dTDP-glucose 4,6-dehydratase</fullName>
    </recommendedName>
</protein>
<dbReference type="Pfam" id="PF05787">
    <property type="entry name" value="PhoX"/>
    <property type="match status" value="1"/>
</dbReference>